<gene>
    <name evidence="3" type="primary">LOC108037800</name>
    <name evidence="1" type="synonym">108037800</name>
</gene>
<dbReference type="RefSeq" id="XP_016969930.1">
    <property type="nucleotide sequence ID" value="XM_017114441.1"/>
</dbReference>
<dbReference type="EnsemblMetazoa" id="XM_017114441.1">
    <property type="protein sequence ID" value="XP_016969930.1"/>
    <property type="gene ID" value="LOC108037800"/>
</dbReference>
<reference evidence="3" key="2">
    <citation type="submission" date="2025-04" db="UniProtKB">
        <authorList>
            <consortium name="RefSeq"/>
        </authorList>
    </citation>
    <scope>IDENTIFICATION</scope>
</reference>
<reference evidence="2" key="1">
    <citation type="journal article" date="2021" name="Elife">
        <title>Highly contiguous assemblies of 101 drosophilid genomes.</title>
        <authorList>
            <person name="Kim B.Y."/>
            <person name="Wang J.R."/>
            <person name="Miller D.E."/>
            <person name="Barmina O."/>
            <person name="Delaney E."/>
            <person name="Thompson A."/>
            <person name="Comeault A.A."/>
            <person name="Peede D."/>
            <person name="D'Agostino E.R."/>
            <person name="Pelaez J."/>
            <person name="Aguilar J.M."/>
            <person name="Haji D."/>
            <person name="Matsunaga T."/>
            <person name="Armstrong E.E."/>
            <person name="Zych M."/>
            <person name="Ogawa Y."/>
            <person name="Stamenkovic-Radak M."/>
            <person name="Jelic M."/>
            <person name="Veselinovic M.S."/>
            <person name="Tanaskovic M."/>
            <person name="Eric P."/>
            <person name="Gao J.J."/>
            <person name="Katoh T.K."/>
            <person name="Toda M.J."/>
            <person name="Watabe H."/>
            <person name="Watada M."/>
            <person name="Davis J.S."/>
            <person name="Moyle L.C."/>
            <person name="Manoli G."/>
            <person name="Bertolini E."/>
            <person name="Kostal V."/>
            <person name="Hawley R.S."/>
            <person name="Takahashi A."/>
            <person name="Jones C.D."/>
            <person name="Price D.K."/>
            <person name="Whiteman N."/>
            <person name="Kopp A."/>
            <person name="Matute D.R."/>
            <person name="Petrov D.A."/>
        </authorList>
    </citation>
    <scope>NUCLEOTIDE SEQUENCE [LARGE SCALE GENOMIC DNA]</scope>
</reference>
<protein>
    <submittedName>
        <fullName evidence="3">Uncharacterized protein LOC108037800</fullName>
    </submittedName>
</protein>
<dbReference type="GeneID" id="108037800"/>
<keyword evidence="2" id="KW-1185">Reference proteome</keyword>
<dbReference type="Proteomes" id="UP001652680">
    <property type="component" value="Unassembled WGS sequence"/>
</dbReference>
<organism evidence="3">
    <name type="scientific">Drosophila rhopaloa</name>
    <name type="common">Fruit fly</name>
    <dbReference type="NCBI Taxonomy" id="1041015"/>
    <lineage>
        <taxon>Eukaryota</taxon>
        <taxon>Metazoa</taxon>
        <taxon>Ecdysozoa</taxon>
        <taxon>Arthropoda</taxon>
        <taxon>Hexapoda</taxon>
        <taxon>Insecta</taxon>
        <taxon>Pterygota</taxon>
        <taxon>Neoptera</taxon>
        <taxon>Endopterygota</taxon>
        <taxon>Diptera</taxon>
        <taxon>Brachycera</taxon>
        <taxon>Muscomorpha</taxon>
        <taxon>Ephydroidea</taxon>
        <taxon>Drosophilidae</taxon>
        <taxon>Drosophila</taxon>
        <taxon>Sophophora</taxon>
    </lineage>
</organism>
<proteinExistence type="predicted"/>
<evidence type="ECO:0000313" key="2">
    <source>
        <dbReference type="Proteomes" id="UP001652680"/>
    </source>
</evidence>
<evidence type="ECO:0000313" key="3">
    <source>
        <dbReference type="RefSeq" id="XP_016969930.1"/>
    </source>
</evidence>
<dbReference type="OrthoDB" id="7847194at2759"/>
<evidence type="ECO:0000313" key="1">
    <source>
        <dbReference type="EnsemblMetazoa" id="XP_016969930.1"/>
    </source>
</evidence>
<accession>A0A6P4DWA4</accession>
<reference evidence="1" key="3">
    <citation type="submission" date="2025-05" db="UniProtKB">
        <authorList>
            <consortium name="EnsemblMetazoa"/>
        </authorList>
    </citation>
    <scope>IDENTIFICATION</scope>
</reference>
<sequence length="106" mass="12647">MDSPTKQRHKPKKLAKLDEDLTNATETKKDIIEEVEDQPVVYDYMKYPSNKEKGKLFKSVKPRKNVSFKVMVELVTYTDNWKMKMSESKLRTEEEQLKCSLKRRNF</sequence>
<dbReference type="AlphaFoldDB" id="A0A6P4DWA4"/>
<name>A0A6P4DWA4_DRORH</name>